<dbReference type="STRING" id="1122133.SAMN02745157_1110"/>
<name>A0A1M4WZY9_9HYPH</name>
<sequence length="427" mass="44126">MTSIRMLRAALLGSVVALAATGAARAADCDVTVGLVMELTGPAGEYGQAGAKSVEMALRDLNDAGGVAGCKIVTDTRDSQSQGTVAVDVATQLVQVKKVPVIIGGIISSVSIPILTSVTAPAKIPQVSPASSSPTLTKLGRDGKTNGVFFRTITSDALQGIAAAKFAVDQGIKKIAIINVNNDFGVNMVNEFATAYKALGGEITSTTPYNEKQSSYQSEVTAALASSPEALYLVSTPVDGATIARAWISQGGPQKFLLNDGMNSAEFIKNVGPEYLNDAYGTSSGTDATASTDYFNKEYKAFSGLDPASPAADRSYDAGAIVGLAIAEASKDTGKADSAGILTSIRKVLDPKGTVIHAGKDEFAKALALIKDGKPIKYEGVIGPVTFDEVGDITGPFRLWRIQNGEVTTVGTMSTADIDKVKASLAK</sequence>
<evidence type="ECO:0000256" key="3">
    <source>
        <dbReference type="ARBA" id="ARBA00022729"/>
    </source>
</evidence>
<evidence type="ECO:0000256" key="2">
    <source>
        <dbReference type="ARBA" id="ARBA00022448"/>
    </source>
</evidence>
<dbReference type="Gene3D" id="3.40.50.2300">
    <property type="match status" value="2"/>
</dbReference>
<dbReference type="InterPro" id="IPR051010">
    <property type="entry name" value="BCAA_transport"/>
</dbReference>
<dbReference type="Proteomes" id="UP000184485">
    <property type="component" value="Unassembled WGS sequence"/>
</dbReference>
<reference evidence="7 8" key="1">
    <citation type="submission" date="2016-11" db="EMBL/GenBank/DDBJ databases">
        <authorList>
            <person name="Jaros S."/>
            <person name="Januszkiewicz K."/>
            <person name="Wedrychowicz H."/>
        </authorList>
    </citation>
    <scope>NUCLEOTIDE SEQUENCE [LARGE SCALE GENOMIC DNA]</scope>
    <source>
        <strain evidence="7 8">DSM 19436</strain>
    </source>
</reference>
<protein>
    <submittedName>
        <fullName evidence="7">Branched-chain amino acid transport system substrate-binding protein</fullName>
    </submittedName>
</protein>
<dbReference type="RefSeq" id="WP_139251333.1">
    <property type="nucleotide sequence ID" value="NZ_FQUP01000001.1"/>
</dbReference>
<evidence type="ECO:0000313" key="8">
    <source>
        <dbReference type="Proteomes" id="UP000184485"/>
    </source>
</evidence>
<keyword evidence="4" id="KW-0029">Amino-acid transport</keyword>
<dbReference type="CDD" id="cd06346">
    <property type="entry name" value="PBP1_ABC_ligand_binding-like"/>
    <property type="match status" value="1"/>
</dbReference>
<dbReference type="OrthoDB" id="9791590at2"/>
<dbReference type="Pfam" id="PF13458">
    <property type="entry name" value="Peripla_BP_6"/>
    <property type="match status" value="1"/>
</dbReference>
<feature type="domain" description="Leucine-binding protein" evidence="6">
    <location>
        <begin position="31"/>
        <end position="346"/>
    </location>
</feature>
<feature type="chain" id="PRO_5013222919" evidence="5">
    <location>
        <begin position="20"/>
        <end position="427"/>
    </location>
</feature>
<feature type="signal peptide" evidence="5">
    <location>
        <begin position="1"/>
        <end position="19"/>
    </location>
</feature>
<dbReference type="SUPFAM" id="SSF53822">
    <property type="entry name" value="Periplasmic binding protein-like I"/>
    <property type="match status" value="1"/>
</dbReference>
<dbReference type="GO" id="GO:0006865">
    <property type="term" value="P:amino acid transport"/>
    <property type="evidence" value="ECO:0007669"/>
    <property type="project" value="UniProtKB-KW"/>
</dbReference>
<dbReference type="InterPro" id="IPR000709">
    <property type="entry name" value="Leu_Ile_Val-bd"/>
</dbReference>
<dbReference type="AlphaFoldDB" id="A0A1M4WZY9"/>
<dbReference type="PANTHER" id="PTHR30483:SF6">
    <property type="entry name" value="PERIPLASMIC BINDING PROTEIN OF ABC TRANSPORTER FOR NATURAL AMINO ACIDS"/>
    <property type="match status" value="1"/>
</dbReference>
<evidence type="ECO:0000256" key="5">
    <source>
        <dbReference type="SAM" id="SignalP"/>
    </source>
</evidence>
<dbReference type="PRINTS" id="PR00337">
    <property type="entry name" value="LEUILEVALBP"/>
</dbReference>
<evidence type="ECO:0000256" key="1">
    <source>
        <dbReference type="ARBA" id="ARBA00010062"/>
    </source>
</evidence>
<keyword evidence="3 5" id="KW-0732">Signal</keyword>
<accession>A0A1M4WZY9</accession>
<evidence type="ECO:0000256" key="4">
    <source>
        <dbReference type="ARBA" id="ARBA00022970"/>
    </source>
</evidence>
<keyword evidence="8" id="KW-1185">Reference proteome</keyword>
<proteinExistence type="inferred from homology"/>
<dbReference type="InterPro" id="IPR028082">
    <property type="entry name" value="Peripla_BP_I"/>
</dbReference>
<evidence type="ECO:0000313" key="7">
    <source>
        <dbReference type="EMBL" id="SHE86770.1"/>
    </source>
</evidence>
<dbReference type="EMBL" id="FQUP01000001">
    <property type="protein sequence ID" value="SHE86770.1"/>
    <property type="molecule type" value="Genomic_DNA"/>
</dbReference>
<organism evidence="7 8">
    <name type="scientific">Kaistia soli DSM 19436</name>
    <dbReference type="NCBI Taxonomy" id="1122133"/>
    <lineage>
        <taxon>Bacteria</taxon>
        <taxon>Pseudomonadati</taxon>
        <taxon>Pseudomonadota</taxon>
        <taxon>Alphaproteobacteria</taxon>
        <taxon>Hyphomicrobiales</taxon>
        <taxon>Kaistiaceae</taxon>
        <taxon>Kaistia</taxon>
    </lineage>
</organism>
<keyword evidence="2" id="KW-0813">Transport</keyword>
<evidence type="ECO:0000259" key="6">
    <source>
        <dbReference type="Pfam" id="PF13458"/>
    </source>
</evidence>
<comment type="similarity">
    <text evidence="1">Belongs to the leucine-binding protein family.</text>
</comment>
<dbReference type="PANTHER" id="PTHR30483">
    <property type="entry name" value="LEUCINE-SPECIFIC-BINDING PROTEIN"/>
    <property type="match status" value="1"/>
</dbReference>
<gene>
    <name evidence="7" type="ORF">SAMN02745157_1110</name>
</gene>
<dbReference type="InterPro" id="IPR028081">
    <property type="entry name" value="Leu-bd"/>
</dbReference>